<keyword evidence="3" id="KW-1185">Reference proteome</keyword>
<reference evidence="2" key="1">
    <citation type="submission" date="2022-11" db="EMBL/GenBank/DDBJ databases">
        <authorList>
            <person name="Morgan W.R."/>
            <person name="Tartar A."/>
        </authorList>
    </citation>
    <scope>NUCLEOTIDE SEQUENCE</scope>
    <source>
        <strain evidence="2">ARSEF 373</strain>
    </source>
</reference>
<feature type="region of interest" description="Disordered" evidence="1">
    <location>
        <begin position="1"/>
        <end position="37"/>
    </location>
</feature>
<protein>
    <submittedName>
        <fullName evidence="2">Uncharacterized protein</fullName>
    </submittedName>
</protein>
<dbReference type="AlphaFoldDB" id="A0AAV2YVB0"/>
<accession>A0AAV2YVB0</accession>
<evidence type="ECO:0000313" key="3">
    <source>
        <dbReference type="Proteomes" id="UP001146120"/>
    </source>
</evidence>
<comment type="caution">
    <text evidence="2">The sequence shown here is derived from an EMBL/GenBank/DDBJ whole genome shotgun (WGS) entry which is preliminary data.</text>
</comment>
<name>A0AAV2YVB0_9STRA</name>
<sequence>MEQAQGNVRAGKGTQQKRMDSGTASPQAASPMAPTITPRLVVKVLEARNVGTRTPGSAGTSSVVTAVDPCKDRFY</sequence>
<organism evidence="2 3">
    <name type="scientific">Lagenidium giganteum</name>
    <dbReference type="NCBI Taxonomy" id="4803"/>
    <lineage>
        <taxon>Eukaryota</taxon>
        <taxon>Sar</taxon>
        <taxon>Stramenopiles</taxon>
        <taxon>Oomycota</taxon>
        <taxon>Peronosporomycetes</taxon>
        <taxon>Pythiales</taxon>
        <taxon>Pythiaceae</taxon>
    </lineage>
</organism>
<dbReference type="EMBL" id="DAKRPA010000139">
    <property type="protein sequence ID" value="DAZ97329.1"/>
    <property type="molecule type" value="Genomic_DNA"/>
</dbReference>
<evidence type="ECO:0000256" key="1">
    <source>
        <dbReference type="SAM" id="MobiDB-lite"/>
    </source>
</evidence>
<proteinExistence type="predicted"/>
<dbReference type="Proteomes" id="UP001146120">
    <property type="component" value="Unassembled WGS sequence"/>
</dbReference>
<reference evidence="2" key="2">
    <citation type="journal article" date="2023" name="Microbiol Resour">
        <title>Decontamination and Annotation of the Draft Genome Sequence of the Oomycete Lagenidium giganteum ARSEF 373.</title>
        <authorList>
            <person name="Morgan W.R."/>
            <person name="Tartar A."/>
        </authorList>
    </citation>
    <scope>NUCLEOTIDE SEQUENCE</scope>
    <source>
        <strain evidence="2">ARSEF 373</strain>
    </source>
</reference>
<gene>
    <name evidence="2" type="ORF">N0F65_003693</name>
</gene>
<evidence type="ECO:0000313" key="2">
    <source>
        <dbReference type="EMBL" id="DAZ97329.1"/>
    </source>
</evidence>